<evidence type="ECO:0000313" key="2">
    <source>
        <dbReference type="EMBL" id="EFJ08623.1"/>
    </source>
</evidence>
<dbReference type="EMBL" id="GL377672">
    <property type="protein sequence ID" value="EFJ08623.1"/>
    <property type="molecule type" value="Genomic_DNA"/>
</dbReference>
<keyword evidence="3" id="KW-1185">Reference proteome</keyword>
<feature type="domain" description="F-box" evidence="1">
    <location>
        <begin position="93"/>
        <end position="127"/>
    </location>
</feature>
<dbReference type="Proteomes" id="UP000001514">
    <property type="component" value="Unassembled WGS sequence"/>
</dbReference>
<proteinExistence type="predicted"/>
<evidence type="ECO:0000313" key="3">
    <source>
        <dbReference type="Proteomes" id="UP000001514"/>
    </source>
</evidence>
<dbReference type="Pfam" id="PF12937">
    <property type="entry name" value="F-box-like"/>
    <property type="match status" value="1"/>
</dbReference>
<dbReference type="KEGG" id="smo:SELMODRAFT_428802"/>
<reference evidence="2 3" key="1">
    <citation type="journal article" date="2011" name="Science">
        <title>The Selaginella genome identifies genetic changes associated with the evolution of vascular plants.</title>
        <authorList>
            <person name="Banks J.A."/>
            <person name="Nishiyama T."/>
            <person name="Hasebe M."/>
            <person name="Bowman J.L."/>
            <person name="Gribskov M."/>
            <person name="dePamphilis C."/>
            <person name="Albert V.A."/>
            <person name="Aono N."/>
            <person name="Aoyama T."/>
            <person name="Ambrose B.A."/>
            <person name="Ashton N.W."/>
            <person name="Axtell M.J."/>
            <person name="Barker E."/>
            <person name="Barker M.S."/>
            <person name="Bennetzen J.L."/>
            <person name="Bonawitz N.D."/>
            <person name="Chapple C."/>
            <person name="Cheng C."/>
            <person name="Correa L.G."/>
            <person name="Dacre M."/>
            <person name="DeBarry J."/>
            <person name="Dreyer I."/>
            <person name="Elias M."/>
            <person name="Engstrom E.M."/>
            <person name="Estelle M."/>
            <person name="Feng L."/>
            <person name="Finet C."/>
            <person name="Floyd S.K."/>
            <person name="Frommer W.B."/>
            <person name="Fujita T."/>
            <person name="Gramzow L."/>
            <person name="Gutensohn M."/>
            <person name="Harholt J."/>
            <person name="Hattori M."/>
            <person name="Heyl A."/>
            <person name="Hirai T."/>
            <person name="Hiwatashi Y."/>
            <person name="Ishikawa M."/>
            <person name="Iwata M."/>
            <person name="Karol K.G."/>
            <person name="Koehler B."/>
            <person name="Kolukisaoglu U."/>
            <person name="Kubo M."/>
            <person name="Kurata T."/>
            <person name="Lalonde S."/>
            <person name="Li K."/>
            <person name="Li Y."/>
            <person name="Litt A."/>
            <person name="Lyons E."/>
            <person name="Manning G."/>
            <person name="Maruyama T."/>
            <person name="Michael T.P."/>
            <person name="Mikami K."/>
            <person name="Miyazaki S."/>
            <person name="Morinaga S."/>
            <person name="Murata T."/>
            <person name="Mueller-Roeber B."/>
            <person name="Nelson D.R."/>
            <person name="Obara M."/>
            <person name="Oguri Y."/>
            <person name="Olmstead R.G."/>
            <person name="Onodera N."/>
            <person name="Petersen B.L."/>
            <person name="Pils B."/>
            <person name="Prigge M."/>
            <person name="Rensing S.A."/>
            <person name="Riano-Pachon D.M."/>
            <person name="Roberts A.W."/>
            <person name="Sato Y."/>
            <person name="Scheller H.V."/>
            <person name="Schulz B."/>
            <person name="Schulz C."/>
            <person name="Shakirov E.V."/>
            <person name="Shibagaki N."/>
            <person name="Shinohara N."/>
            <person name="Shippen D.E."/>
            <person name="Soerensen I."/>
            <person name="Sotooka R."/>
            <person name="Sugimoto N."/>
            <person name="Sugita M."/>
            <person name="Sumikawa N."/>
            <person name="Tanurdzic M."/>
            <person name="Theissen G."/>
            <person name="Ulvskov P."/>
            <person name="Wakazuki S."/>
            <person name="Weng J.K."/>
            <person name="Willats W.W."/>
            <person name="Wipf D."/>
            <person name="Wolf P.G."/>
            <person name="Yang L."/>
            <person name="Zimmer A.D."/>
            <person name="Zhu Q."/>
            <person name="Mitros T."/>
            <person name="Hellsten U."/>
            <person name="Loque D."/>
            <person name="Otillar R."/>
            <person name="Salamov A."/>
            <person name="Schmutz J."/>
            <person name="Shapiro H."/>
            <person name="Lindquist E."/>
            <person name="Lucas S."/>
            <person name="Rokhsar D."/>
            <person name="Grigoriev I.V."/>
        </authorList>
    </citation>
    <scope>NUCLEOTIDE SEQUENCE [LARGE SCALE GENOMIC DNA]</scope>
</reference>
<dbReference type="PANTHER" id="PTHR37952:SF2">
    <property type="entry name" value="PROTEIN CREA"/>
    <property type="match status" value="1"/>
</dbReference>
<dbReference type="InterPro" id="IPR010292">
    <property type="entry name" value="Uncharacterised_CreA"/>
</dbReference>
<dbReference type="AlphaFoldDB" id="D8T418"/>
<organism evidence="3">
    <name type="scientific">Selaginella moellendorffii</name>
    <name type="common">Spikemoss</name>
    <dbReference type="NCBI Taxonomy" id="88036"/>
    <lineage>
        <taxon>Eukaryota</taxon>
        <taxon>Viridiplantae</taxon>
        <taxon>Streptophyta</taxon>
        <taxon>Embryophyta</taxon>
        <taxon>Tracheophyta</taxon>
        <taxon>Lycopodiopsida</taxon>
        <taxon>Selaginellales</taxon>
        <taxon>Selaginellaceae</taxon>
        <taxon>Selaginella</taxon>
    </lineage>
</organism>
<name>D8T418_SELML</name>
<sequence length="359" mass="39680">MGMRCGFFGKSSVPTAKAMCSGLDSEEKSRDCPSTLYYSGNLIDCGPCRRLCVRPRYIAALEEEKIRSWPRRIPAPGPLDPLQALGSVLMQEKIFPMLASVDVGKCLAVSKSWRTCAVHDCVWKKRCEGLSYGKLMRWNRYYVLYKLLVLEVDQSCRPPWRCEILLGTATRVFLASVGTAGAAAAALLFFGDRFQPAVAESGGAAAATKIGQFKASGLLFNDIVEVTALPDPKIEGITIHISNVKRSLTERLSRDFFADPSQASVSASQTGPLRLVSPIALGLKVKGEEVFSAKRNLFFKTMHVRRIYDEANNALVYVAYSTRVSQDMSEPNSRYRTSLSSISLYGQNFNAKQLEENVE</sequence>
<gene>
    <name evidence="2" type="ORF">SELMODRAFT_428802</name>
</gene>
<dbReference type="Pfam" id="PF05981">
    <property type="entry name" value="CreA"/>
    <property type="match status" value="1"/>
</dbReference>
<dbReference type="SUPFAM" id="SSF81383">
    <property type="entry name" value="F-box domain"/>
    <property type="match status" value="1"/>
</dbReference>
<dbReference type="STRING" id="88036.D8T418"/>
<dbReference type="eggNOG" id="ENOG502S2V0">
    <property type="taxonomic scope" value="Eukaryota"/>
</dbReference>
<dbReference type="PANTHER" id="PTHR37952">
    <property type="match status" value="1"/>
</dbReference>
<dbReference type="Gene3D" id="1.20.1280.50">
    <property type="match status" value="1"/>
</dbReference>
<dbReference type="HOGENOM" id="CLU_772530_0_0_1"/>
<accession>D8T418</accession>
<dbReference type="InterPro" id="IPR036047">
    <property type="entry name" value="F-box-like_dom_sf"/>
</dbReference>
<dbReference type="Gramene" id="EFJ08623">
    <property type="protein sequence ID" value="EFJ08623"/>
    <property type="gene ID" value="SELMODRAFT_428802"/>
</dbReference>
<protein>
    <recommendedName>
        <fullName evidence="1">F-box domain-containing protein</fullName>
    </recommendedName>
</protein>
<dbReference type="InterPro" id="IPR001810">
    <property type="entry name" value="F-box_dom"/>
</dbReference>
<evidence type="ECO:0000259" key="1">
    <source>
        <dbReference type="Pfam" id="PF12937"/>
    </source>
</evidence>
<dbReference type="InParanoid" id="D8T418"/>